<dbReference type="EMBL" id="CP125942">
    <property type="protein sequence ID" value="XAO46721.1"/>
    <property type="molecule type" value="Genomic_DNA"/>
</dbReference>
<dbReference type="InterPro" id="IPR016181">
    <property type="entry name" value="Acyl_CoA_acyltransferase"/>
</dbReference>
<dbReference type="PROSITE" id="PS51186">
    <property type="entry name" value="GNAT"/>
    <property type="match status" value="1"/>
</dbReference>
<sequence>MTMQFIPMGSSDIQDVIEFLTANRFPYHVRSEWTEEQAAMTVRNGRFWNDSSQGYWIVDGQKRLGIVSLEDDVPMFDLRLSEEKRGLGYGVKILEALTDKVFTEMTDVVRFEGQTREDNLPMRRTFVKAGFLKEAHYRMGWPMGDGQFVSSVAYSMIRPDWKSGKTTEFIWDDLS</sequence>
<evidence type="ECO:0000313" key="2">
    <source>
        <dbReference type="EMBL" id="XAO46721.1"/>
    </source>
</evidence>
<keyword evidence="3" id="KW-1185">Reference proteome</keyword>
<dbReference type="RefSeq" id="WP_345473241.1">
    <property type="nucleotide sequence ID" value="NZ_CP125942.1"/>
</dbReference>
<organism evidence="2 3">
    <name type="scientific">Glutamicibacter ectropisis</name>
    <dbReference type="NCBI Taxonomy" id="3046593"/>
    <lineage>
        <taxon>Bacteria</taxon>
        <taxon>Bacillati</taxon>
        <taxon>Actinomycetota</taxon>
        <taxon>Actinomycetes</taxon>
        <taxon>Micrococcales</taxon>
        <taxon>Micrococcaceae</taxon>
        <taxon>Glutamicibacter</taxon>
    </lineage>
</organism>
<accession>A0AAU6WFG3</accession>
<dbReference type="Gene3D" id="3.40.630.30">
    <property type="match status" value="1"/>
</dbReference>
<gene>
    <name evidence="2" type="ORF">QMQ05_04095</name>
</gene>
<keyword evidence="2" id="KW-0808">Transferase</keyword>
<reference evidence="2 3" key="1">
    <citation type="submission" date="2023-05" db="EMBL/GenBank/DDBJ databases">
        <title>Glutamicibacter sp. B1, complete genome.</title>
        <authorList>
            <person name="Long Y.H."/>
            <person name="Fang T."/>
            <person name="Li X.Y."/>
        </authorList>
    </citation>
    <scope>NUCLEOTIDE SEQUENCE [LARGE SCALE GENOMIC DNA]</scope>
    <source>
        <strain evidence="2 3">B1</strain>
    </source>
</reference>
<dbReference type="InterPro" id="IPR000182">
    <property type="entry name" value="GNAT_dom"/>
</dbReference>
<dbReference type="GO" id="GO:0016747">
    <property type="term" value="F:acyltransferase activity, transferring groups other than amino-acyl groups"/>
    <property type="evidence" value="ECO:0007669"/>
    <property type="project" value="InterPro"/>
</dbReference>
<evidence type="ECO:0000259" key="1">
    <source>
        <dbReference type="PROSITE" id="PS51186"/>
    </source>
</evidence>
<feature type="domain" description="N-acetyltransferase" evidence="1">
    <location>
        <begin position="3"/>
        <end position="161"/>
    </location>
</feature>
<proteinExistence type="predicted"/>
<dbReference type="AlphaFoldDB" id="A0AAU6WFG3"/>
<dbReference type="EC" id="2.-.-.-" evidence="2"/>
<dbReference type="SUPFAM" id="SSF55729">
    <property type="entry name" value="Acyl-CoA N-acyltransferases (Nat)"/>
    <property type="match status" value="1"/>
</dbReference>
<protein>
    <submittedName>
        <fullName evidence="2">GNAT family protein</fullName>
        <ecNumber evidence="2">2.-.-.-</ecNumber>
    </submittedName>
</protein>
<name>A0AAU6WFG3_9MICC</name>
<dbReference type="KEGG" id="gey:QMQ05_04095"/>
<dbReference type="Pfam" id="PF13302">
    <property type="entry name" value="Acetyltransf_3"/>
    <property type="match status" value="1"/>
</dbReference>
<dbReference type="Proteomes" id="UP001486888">
    <property type="component" value="Chromosome"/>
</dbReference>
<evidence type="ECO:0000313" key="3">
    <source>
        <dbReference type="Proteomes" id="UP001486888"/>
    </source>
</evidence>